<evidence type="ECO:0000313" key="4">
    <source>
        <dbReference type="Proteomes" id="UP000030687"/>
    </source>
</evidence>
<organism evidence="3 4">
    <name type="scientific">Citrus clementina</name>
    <name type="common">Clementine</name>
    <name type="synonym">Citrus deliciosa x Citrus sinensis</name>
    <dbReference type="NCBI Taxonomy" id="85681"/>
    <lineage>
        <taxon>Eukaryota</taxon>
        <taxon>Viridiplantae</taxon>
        <taxon>Streptophyta</taxon>
        <taxon>Embryophyta</taxon>
        <taxon>Tracheophyta</taxon>
        <taxon>Spermatophyta</taxon>
        <taxon>Magnoliopsida</taxon>
        <taxon>eudicotyledons</taxon>
        <taxon>Gunneridae</taxon>
        <taxon>Pentapetalae</taxon>
        <taxon>rosids</taxon>
        <taxon>malvids</taxon>
        <taxon>Sapindales</taxon>
        <taxon>Rutaceae</taxon>
        <taxon>Aurantioideae</taxon>
        <taxon>Citrus</taxon>
    </lineage>
</organism>
<evidence type="ECO:0000313" key="3">
    <source>
        <dbReference type="EMBL" id="ESR59281.1"/>
    </source>
</evidence>
<dbReference type="PANTHER" id="PTHR31325">
    <property type="entry name" value="OS01G0798800 PROTEIN-RELATED"/>
    <property type="match status" value="1"/>
</dbReference>
<dbReference type="EMBL" id="KI536312">
    <property type="protein sequence ID" value="ESR59281.1"/>
    <property type="molecule type" value="Genomic_DNA"/>
</dbReference>
<dbReference type="KEGG" id="cic:CICLE_v10014545mg"/>
<keyword evidence="1" id="KW-1133">Transmembrane helix</keyword>
<feature type="transmembrane region" description="Helical" evidence="1">
    <location>
        <begin position="118"/>
        <end position="138"/>
    </location>
</feature>
<dbReference type="STRING" id="85681.V4UAN0"/>
<dbReference type="InterPro" id="IPR007658">
    <property type="entry name" value="DUF594"/>
</dbReference>
<evidence type="ECO:0000259" key="2">
    <source>
        <dbReference type="Pfam" id="PF13968"/>
    </source>
</evidence>
<dbReference type="Gramene" id="ESR59282">
    <property type="protein sequence ID" value="ESR59282"/>
    <property type="gene ID" value="CICLE_v10014545mg"/>
</dbReference>
<dbReference type="eggNOG" id="ENOG502SK1R">
    <property type="taxonomic scope" value="Eukaryota"/>
</dbReference>
<feature type="transmembrane region" description="Helical" evidence="1">
    <location>
        <begin position="303"/>
        <end position="325"/>
    </location>
</feature>
<keyword evidence="1" id="KW-0812">Transmembrane</keyword>
<dbReference type="OMA" id="YMSADWV"/>
<evidence type="ECO:0000256" key="1">
    <source>
        <dbReference type="SAM" id="Phobius"/>
    </source>
</evidence>
<dbReference type="AlphaFoldDB" id="V4UAN0"/>
<dbReference type="EMBL" id="KI536312">
    <property type="protein sequence ID" value="ESR59282.1"/>
    <property type="molecule type" value="Genomic_DNA"/>
</dbReference>
<feature type="domain" description="DUF4220" evidence="2">
    <location>
        <begin position="51"/>
        <end position="375"/>
    </location>
</feature>
<reference evidence="3 4" key="1">
    <citation type="submission" date="2013-10" db="EMBL/GenBank/DDBJ databases">
        <authorList>
            <consortium name="International Citrus Genome Consortium"/>
            <person name="Jenkins J."/>
            <person name="Schmutz J."/>
            <person name="Prochnik S."/>
            <person name="Rokhsar D."/>
            <person name="Gmitter F."/>
            <person name="Ollitrault P."/>
            <person name="Machado M."/>
            <person name="Talon M."/>
            <person name="Wincker P."/>
            <person name="Jaillon O."/>
            <person name="Morgante M."/>
        </authorList>
    </citation>
    <scope>NUCLEOTIDE SEQUENCE</scope>
    <source>
        <strain evidence="4">cv. Clemenules</strain>
    </source>
</reference>
<name>V4UAN0_CITCL</name>
<accession>V4UAN0</accession>
<dbReference type="Gramene" id="ESR59281">
    <property type="protein sequence ID" value="ESR59281"/>
    <property type="gene ID" value="CICLE_v10014545mg"/>
</dbReference>
<sequence length="653" mass="75460">MQSFPEEAITFWNQWQIRLLVLLSLTFQTVLSIFGSRRKFTATFWIRALVWSSYLSADWVATVALGNLARSDSAREDKFLKANGEIQLQAFWAPFLLIHLGGPDTITAYALQDNELWLRHLLSLVVQVGVAIYVYVRFWSTSVLTYLATPIFIVGAFKYGERVFVLYSSTKERLKKFNLLQVIHRKWIGEIRETSRRLLEVCTLIENCARLFTGQVLEYGDRQNDRMILLGEEGIKEKSAEEIFKITAIELGFMYDLLYTKAKMIYSGFGISARCFSLLFSVTALVFFSIFIHSPAHPLADIIITYLLLICTIFTDLYGFILHLFSDWTKFYLSKRRNGSHPDSSTYDATFFSHPLLGNHKRWCRSMGQLNLLSYCIKDKITTPSAAVGKLLAINKTLENQWYVTRADVNDDLEKLIFGELKEKITSNTEPEEQLGSTATGQRTMAGRGYYVLEHRYNKSWLLKCTASRSYDFNLLVWHIATDLCYRDDLHKLCNGNANALHRSCKISKRLSDYMLYLLLVCPSLMPEDNLLETIYMETCRQMEHFSGLLEEPPTVMTPEEMQEWTKKIASAKRPGLWLSYHLQSLQSNQDWNNGRKWEMISEVWVDMLAYAASYGTWNEHGQHLRKGGELLTHVRLLVAHLGLIPEYEYLPQ</sequence>
<dbReference type="OrthoDB" id="1689146at2759"/>
<dbReference type="Pfam" id="PF04578">
    <property type="entry name" value="DUF594"/>
    <property type="match status" value="1"/>
</dbReference>
<feature type="transmembrane region" description="Helical" evidence="1">
    <location>
        <begin position="271"/>
        <end position="291"/>
    </location>
</feature>
<gene>
    <name evidence="3" type="ORF">CICLE_v10014545mg</name>
</gene>
<feature type="transmembrane region" description="Helical" evidence="1">
    <location>
        <begin position="15"/>
        <end position="36"/>
    </location>
</feature>
<keyword evidence="1" id="KW-0472">Membrane</keyword>
<proteinExistence type="predicted"/>
<dbReference type="Proteomes" id="UP000030687">
    <property type="component" value="Unassembled WGS sequence"/>
</dbReference>
<protein>
    <recommendedName>
        <fullName evidence="2">DUF4220 domain-containing protein</fullName>
    </recommendedName>
</protein>
<dbReference type="InParanoid" id="V4UAN0"/>
<keyword evidence="4" id="KW-1185">Reference proteome</keyword>
<dbReference type="InterPro" id="IPR025315">
    <property type="entry name" value="DUF4220"/>
</dbReference>
<feature type="transmembrane region" description="Helical" evidence="1">
    <location>
        <begin position="144"/>
        <end position="167"/>
    </location>
</feature>
<dbReference type="Pfam" id="PF13968">
    <property type="entry name" value="DUF4220"/>
    <property type="match status" value="1"/>
</dbReference>